<evidence type="ECO:0000256" key="1">
    <source>
        <dbReference type="ARBA" id="ARBA00007626"/>
    </source>
</evidence>
<dbReference type="SUPFAM" id="SSF48452">
    <property type="entry name" value="TPR-like"/>
    <property type="match status" value="1"/>
</dbReference>
<name>A0AAV9BZX6_ACOCL</name>
<evidence type="ECO:0000256" key="2">
    <source>
        <dbReference type="ARBA" id="ARBA00022737"/>
    </source>
</evidence>
<feature type="repeat" description="PPR" evidence="3">
    <location>
        <begin position="291"/>
        <end position="325"/>
    </location>
</feature>
<keyword evidence="5" id="KW-1185">Reference proteome</keyword>
<dbReference type="Pfam" id="PF13812">
    <property type="entry name" value="PPR_3"/>
    <property type="match status" value="1"/>
</dbReference>
<feature type="repeat" description="PPR" evidence="3">
    <location>
        <begin position="151"/>
        <end position="185"/>
    </location>
</feature>
<feature type="repeat" description="PPR" evidence="3">
    <location>
        <begin position="502"/>
        <end position="536"/>
    </location>
</feature>
<dbReference type="NCBIfam" id="TIGR00756">
    <property type="entry name" value="PPR"/>
    <property type="match status" value="10"/>
</dbReference>
<accession>A0AAV9BZX6</accession>
<dbReference type="Pfam" id="PF13041">
    <property type="entry name" value="PPR_2"/>
    <property type="match status" value="4"/>
</dbReference>
<dbReference type="InterPro" id="IPR002885">
    <property type="entry name" value="PPR_rpt"/>
</dbReference>
<sequence length="779" mass="87837">MLRISPRFGIRISSRFRLTFHSAAAAAAKVHHILLSVPHIEPPLDALSPLISSHVVTSVLLRSDIAPAFRFYIWSSHRPSLRSLASRHAILSLLRRAPDPAWSVLEDLRRQGLPIGPRAFDVLIAAYVASGRPDRAIESFDRMPEFDSRPNAFTYNTVLHLLFEEKMALLALAVYNRMIRSDCRPDRSTFHMLIDGLCKLGKTEDAVALFDEMFERGFTPNSVTYTIVVSGLCRAEKIDEARSLVEVMRSNGCEPDSVTRNALLNGYCRLGRLDEAFELARTFKQEGFRLGLFDYSCLIDGLFERGCFREAVWLYGTVLEEGLVPNLVLYSVLINWFSKAGRIEEAFGLFNEMVRRGLVPDKFCYNALIEGLCQVGSLDRAYKLLRELPDRGVVPDVRPYNIVINGLCKAQLIEKALKLFEELQIKGLSPSAVTYATLIDGLCKAGMSVDAEILYRKLEGNNPSPSNGDSHVRQLERLCDSGAIGEAYKLLRDLDHSGVTLNIRIYTILINGLCKAKKVDDALKLFEELRIRGHSPNLVTYGTIIDGLQSVNRFEEALLVFEQMLSGGCSLDLPIYITVMKILCRMRRVSQAITLWLDYLSQMNGLSDEEVRVLESVKKDFEFGSMEDVIAGLLVLDCKRGAVNCLPYTVWLIGFIQDERLEEALVIFYKLTERGISVTSACCVWLISNLCREWKLDSAKDVMLYTLEKGFLLWQVGNNLIIRLCQEKRRNDASDLLQRMSVAGYDVNGYLFEARKAILGLDEDHFLEDNEAQPISCEA</sequence>
<keyword evidence="2" id="KW-0677">Repeat</keyword>
<dbReference type="Pfam" id="PF12854">
    <property type="entry name" value="PPR_1"/>
    <property type="match status" value="1"/>
</dbReference>
<proteinExistence type="inferred from homology"/>
<dbReference type="PROSITE" id="PS51375">
    <property type="entry name" value="PPR"/>
    <property type="match status" value="12"/>
</dbReference>
<dbReference type="Proteomes" id="UP001180020">
    <property type="component" value="Unassembled WGS sequence"/>
</dbReference>
<dbReference type="PANTHER" id="PTHR46128">
    <property type="entry name" value="MITOCHONDRIAL GROUP I INTRON SPLICING FACTOR CCM1"/>
    <property type="match status" value="1"/>
</dbReference>
<dbReference type="InterPro" id="IPR011990">
    <property type="entry name" value="TPR-like_helical_dom_sf"/>
</dbReference>
<dbReference type="EMBL" id="JAUJYO010000022">
    <property type="protein sequence ID" value="KAK1281701.1"/>
    <property type="molecule type" value="Genomic_DNA"/>
</dbReference>
<reference evidence="4" key="2">
    <citation type="submission" date="2023-06" db="EMBL/GenBank/DDBJ databases">
        <authorList>
            <person name="Ma L."/>
            <person name="Liu K.-W."/>
            <person name="Li Z."/>
            <person name="Hsiao Y.-Y."/>
            <person name="Qi Y."/>
            <person name="Fu T."/>
            <person name="Tang G."/>
            <person name="Zhang D."/>
            <person name="Sun W.-H."/>
            <person name="Liu D.-K."/>
            <person name="Li Y."/>
            <person name="Chen G.-Z."/>
            <person name="Liu X.-D."/>
            <person name="Liao X.-Y."/>
            <person name="Jiang Y.-T."/>
            <person name="Yu X."/>
            <person name="Hao Y."/>
            <person name="Huang J."/>
            <person name="Zhao X.-W."/>
            <person name="Ke S."/>
            <person name="Chen Y.-Y."/>
            <person name="Wu W.-L."/>
            <person name="Hsu J.-L."/>
            <person name="Lin Y.-F."/>
            <person name="Huang M.-D."/>
            <person name="Li C.-Y."/>
            <person name="Huang L."/>
            <person name="Wang Z.-W."/>
            <person name="Zhao X."/>
            <person name="Zhong W.-Y."/>
            <person name="Peng D.-H."/>
            <person name="Ahmad S."/>
            <person name="Lan S."/>
            <person name="Zhang J.-S."/>
            <person name="Tsai W.-C."/>
            <person name="Van De Peer Y."/>
            <person name="Liu Z.-J."/>
        </authorList>
    </citation>
    <scope>NUCLEOTIDE SEQUENCE</scope>
    <source>
        <strain evidence="4">CP</strain>
        <tissue evidence="4">Leaves</tissue>
    </source>
</reference>
<protein>
    <recommendedName>
        <fullName evidence="6">Pentatricopeptide repeat-containing protein</fullName>
    </recommendedName>
</protein>
<feature type="repeat" description="PPR" evidence="3">
    <location>
        <begin position="361"/>
        <end position="395"/>
    </location>
</feature>
<reference evidence="4" key="1">
    <citation type="journal article" date="2023" name="Nat. Commun.">
        <title>Diploid and tetraploid genomes of Acorus and the evolution of monocots.</title>
        <authorList>
            <person name="Ma L."/>
            <person name="Liu K.W."/>
            <person name="Li Z."/>
            <person name="Hsiao Y.Y."/>
            <person name="Qi Y."/>
            <person name="Fu T."/>
            <person name="Tang G.D."/>
            <person name="Zhang D."/>
            <person name="Sun W.H."/>
            <person name="Liu D.K."/>
            <person name="Li Y."/>
            <person name="Chen G.Z."/>
            <person name="Liu X.D."/>
            <person name="Liao X.Y."/>
            <person name="Jiang Y.T."/>
            <person name="Yu X."/>
            <person name="Hao Y."/>
            <person name="Huang J."/>
            <person name="Zhao X.W."/>
            <person name="Ke S."/>
            <person name="Chen Y.Y."/>
            <person name="Wu W.L."/>
            <person name="Hsu J.L."/>
            <person name="Lin Y.F."/>
            <person name="Huang M.D."/>
            <person name="Li C.Y."/>
            <person name="Huang L."/>
            <person name="Wang Z.W."/>
            <person name="Zhao X."/>
            <person name="Zhong W.Y."/>
            <person name="Peng D.H."/>
            <person name="Ahmad S."/>
            <person name="Lan S."/>
            <person name="Zhang J.S."/>
            <person name="Tsai W.C."/>
            <person name="Van de Peer Y."/>
            <person name="Liu Z.J."/>
        </authorList>
    </citation>
    <scope>NUCLEOTIDE SEQUENCE</scope>
    <source>
        <strain evidence="4">CP</strain>
    </source>
</reference>
<feature type="repeat" description="PPR" evidence="3">
    <location>
        <begin position="431"/>
        <end position="465"/>
    </location>
</feature>
<dbReference type="AlphaFoldDB" id="A0AAV9BZX6"/>
<feature type="repeat" description="PPR" evidence="3">
    <location>
        <begin position="186"/>
        <end position="220"/>
    </location>
</feature>
<feature type="repeat" description="PPR" evidence="3">
    <location>
        <begin position="537"/>
        <end position="571"/>
    </location>
</feature>
<dbReference type="InterPro" id="IPR050872">
    <property type="entry name" value="PPR_P_subfamily"/>
</dbReference>
<feature type="repeat" description="PPR" evidence="3">
    <location>
        <begin position="221"/>
        <end position="255"/>
    </location>
</feature>
<feature type="repeat" description="PPR" evidence="3">
    <location>
        <begin position="116"/>
        <end position="150"/>
    </location>
</feature>
<evidence type="ECO:0000313" key="5">
    <source>
        <dbReference type="Proteomes" id="UP001180020"/>
    </source>
</evidence>
<evidence type="ECO:0008006" key="6">
    <source>
        <dbReference type="Google" id="ProtNLM"/>
    </source>
</evidence>
<feature type="repeat" description="PPR" evidence="3">
    <location>
        <begin position="256"/>
        <end position="290"/>
    </location>
</feature>
<evidence type="ECO:0000313" key="4">
    <source>
        <dbReference type="EMBL" id="KAK1281701.1"/>
    </source>
</evidence>
<comment type="similarity">
    <text evidence="1">Belongs to the PPR family. P subfamily.</text>
</comment>
<dbReference type="Pfam" id="PF01535">
    <property type="entry name" value="PPR"/>
    <property type="match status" value="2"/>
</dbReference>
<organism evidence="4 5">
    <name type="scientific">Acorus calamus</name>
    <name type="common">Sweet flag</name>
    <dbReference type="NCBI Taxonomy" id="4465"/>
    <lineage>
        <taxon>Eukaryota</taxon>
        <taxon>Viridiplantae</taxon>
        <taxon>Streptophyta</taxon>
        <taxon>Embryophyta</taxon>
        <taxon>Tracheophyta</taxon>
        <taxon>Spermatophyta</taxon>
        <taxon>Magnoliopsida</taxon>
        <taxon>Liliopsida</taxon>
        <taxon>Acoraceae</taxon>
        <taxon>Acorus</taxon>
    </lineage>
</organism>
<gene>
    <name evidence="4" type="ORF">QJS10_CPB22g00453</name>
</gene>
<comment type="caution">
    <text evidence="4">The sequence shown here is derived from an EMBL/GenBank/DDBJ whole genome shotgun (WGS) entry which is preliminary data.</text>
</comment>
<dbReference type="Gene3D" id="1.25.40.10">
    <property type="entry name" value="Tetratricopeptide repeat domain"/>
    <property type="match status" value="6"/>
</dbReference>
<feature type="repeat" description="PPR" evidence="3">
    <location>
        <begin position="396"/>
        <end position="430"/>
    </location>
</feature>
<feature type="repeat" description="PPR" evidence="3">
    <location>
        <begin position="326"/>
        <end position="360"/>
    </location>
</feature>
<evidence type="ECO:0000256" key="3">
    <source>
        <dbReference type="PROSITE-ProRule" id="PRU00708"/>
    </source>
</evidence>
<dbReference type="PANTHER" id="PTHR46128:SF277">
    <property type="entry name" value="PENTACOTRIPEPTIDE-REPEAT REGION OF PRORP DOMAIN-CONTAINING PROTEIN"/>
    <property type="match status" value="1"/>
</dbReference>